<evidence type="ECO:0000256" key="2">
    <source>
        <dbReference type="ARBA" id="ARBA00022741"/>
    </source>
</evidence>
<dbReference type="Pfam" id="PF00005">
    <property type="entry name" value="ABC_tran"/>
    <property type="match status" value="1"/>
</dbReference>
<keyword evidence="8" id="KW-1185">Reference proteome</keyword>
<dbReference type="HOGENOM" id="CLU_000604_1_11_6"/>
<comment type="function">
    <text evidence="5">Part of the ABC transporter complex HmuTUV involved in hemin import. Responsible for energy coupling to the transport system.</text>
</comment>
<dbReference type="RefSeq" id="WP_025422571.1">
    <property type="nucleotide sequence ID" value="NZ_CP006569.1"/>
</dbReference>
<reference evidence="7 8" key="1">
    <citation type="journal article" date="2014" name="Genome Biol. Evol.">
        <title>Genome degeneration and adaptation in a nascent stage of symbiosis.</title>
        <authorList>
            <person name="Oakeson K.F."/>
            <person name="Gil R."/>
            <person name="Clayton A.L."/>
            <person name="Dunn D.M."/>
            <person name="von Niederhausern A.C."/>
            <person name="Hamil C."/>
            <person name="Aoyagi A."/>
            <person name="Duval B."/>
            <person name="Baca A."/>
            <person name="Silva F.J."/>
            <person name="Vallier A."/>
            <person name="Jackson D.G."/>
            <person name="Latorre A."/>
            <person name="Weiss R.B."/>
            <person name="Heddi A."/>
            <person name="Moya A."/>
            <person name="Dale C."/>
        </authorList>
    </citation>
    <scope>NUCLEOTIDE SEQUENCE [LARGE SCALE GENOMIC DNA]</scope>
    <source>
        <strain evidence="7 8">HS1</strain>
    </source>
</reference>
<evidence type="ECO:0000256" key="3">
    <source>
        <dbReference type="ARBA" id="ARBA00022840"/>
    </source>
</evidence>
<dbReference type="PANTHER" id="PTHR42794:SF1">
    <property type="entry name" value="HEMIN IMPORT ATP-BINDING PROTEIN HMUV"/>
    <property type="match status" value="1"/>
</dbReference>
<feature type="domain" description="ABC transporter" evidence="6">
    <location>
        <begin position="10"/>
        <end position="241"/>
    </location>
</feature>
<dbReference type="InterPro" id="IPR003593">
    <property type="entry name" value="AAA+_ATPase"/>
</dbReference>
<dbReference type="PANTHER" id="PTHR42794">
    <property type="entry name" value="HEMIN IMPORT ATP-BINDING PROTEIN HMUV"/>
    <property type="match status" value="1"/>
</dbReference>
<dbReference type="PROSITE" id="PS00211">
    <property type="entry name" value="ABC_TRANSPORTER_1"/>
    <property type="match status" value="1"/>
</dbReference>
<dbReference type="Proteomes" id="UP000019028">
    <property type="component" value="Chromosome"/>
</dbReference>
<dbReference type="EMBL" id="CP006569">
    <property type="protein sequence ID" value="AHF77429.1"/>
    <property type="molecule type" value="Genomic_DNA"/>
</dbReference>
<protein>
    <submittedName>
        <fullName evidence="7">Putative iron(III) ABC transporter ATP-binding protein</fullName>
    </submittedName>
</protein>
<organism evidence="7 8">
    <name type="scientific">Sodalis praecaptivus</name>
    <dbReference type="NCBI Taxonomy" id="1239307"/>
    <lineage>
        <taxon>Bacteria</taxon>
        <taxon>Pseudomonadati</taxon>
        <taxon>Pseudomonadota</taxon>
        <taxon>Gammaproteobacteria</taxon>
        <taxon>Enterobacterales</taxon>
        <taxon>Bruguierivoracaceae</taxon>
        <taxon>Sodalis</taxon>
    </lineage>
</organism>
<dbReference type="InterPro" id="IPR017871">
    <property type="entry name" value="ABC_transporter-like_CS"/>
</dbReference>
<dbReference type="GO" id="GO:0005524">
    <property type="term" value="F:ATP binding"/>
    <property type="evidence" value="ECO:0007669"/>
    <property type="project" value="UniProtKB-KW"/>
</dbReference>
<dbReference type="InterPro" id="IPR027417">
    <property type="entry name" value="P-loop_NTPase"/>
</dbReference>
<dbReference type="GO" id="GO:0016887">
    <property type="term" value="F:ATP hydrolysis activity"/>
    <property type="evidence" value="ECO:0007669"/>
    <property type="project" value="InterPro"/>
</dbReference>
<keyword evidence="3 7" id="KW-0067">ATP-binding</keyword>
<evidence type="ECO:0000256" key="5">
    <source>
        <dbReference type="ARBA" id="ARBA00037066"/>
    </source>
</evidence>
<sequence>MTLLSPPFLLELHSLKVDGSARRPLLSDISFTLAAGERLAVIGPNGCGKSTLLKTLVGERRIAGGEIRLAGQRLSAISRHQRAQRIAYLAQHDEADPGLRLEDYVALGRLPHHARTTLAQDSAIIRLAIADVGLAHRTHARIGTLSGGERQRAALARALAQTPQLLLLDEPTNHLDPLARARLLMLVRQKGIATIAVLHDLPLVDPFADRVLVLREGQTVICAPPDAALAPPIMMATFGLESYTLAHPQTGLPVRFFAAPSGA</sequence>
<dbReference type="PROSITE" id="PS50893">
    <property type="entry name" value="ABC_TRANSPORTER_2"/>
    <property type="match status" value="1"/>
</dbReference>
<evidence type="ECO:0000256" key="4">
    <source>
        <dbReference type="ARBA" id="ARBA00022967"/>
    </source>
</evidence>
<dbReference type="PATRIC" id="fig|1239307.3.peg.2654"/>
<accession>W0HUL2</accession>
<keyword evidence="2" id="KW-0547">Nucleotide-binding</keyword>
<name>W0HUL2_9GAMM</name>
<dbReference type="InterPro" id="IPR003439">
    <property type="entry name" value="ABC_transporter-like_ATP-bd"/>
</dbReference>
<keyword evidence="1" id="KW-0813">Transport</keyword>
<gene>
    <name evidence="7" type="ORF">Sant_2385</name>
</gene>
<dbReference type="SUPFAM" id="SSF52540">
    <property type="entry name" value="P-loop containing nucleoside triphosphate hydrolases"/>
    <property type="match status" value="1"/>
</dbReference>
<evidence type="ECO:0000259" key="6">
    <source>
        <dbReference type="PROSITE" id="PS50893"/>
    </source>
</evidence>
<evidence type="ECO:0000256" key="1">
    <source>
        <dbReference type="ARBA" id="ARBA00022448"/>
    </source>
</evidence>
<dbReference type="OrthoDB" id="5292475at2"/>
<proteinExistence type="predicted"/>
<keyword evidence="4" id="KW-1278">Translocase</keyword>
<dbReference type="SMART" id="SM00382">
    <property type="entry name" value="AAA"/>
    <property type="match status" value="1"/>
</dbReference>
<evidence type="ECO:0000313" key="8">
    <source>
        <dbReference type="Proteomes" id="UP000019028"/>
    </source>
</evidence>
<evidence type="ECO:0000313" key="7">
    <source>
        <dbReference type="EMBL" id="AHF77429.1"/>
    </source>
</evidence>
<dbReference type="Gene3D" id="3.40.50.300">
    <property type="entry name" value="P-loop containing nucleotide triphosphate hydrolases"/>
    <property type="match status" value="1"/>
</dbReference>
<dbReference type="AlphaFoldDB" id="W0HUL2"/>
<dbReference type="KEGG" id="sod:Sant_2385"/>